<comment type="caution">
    <text evidence="2">The sequence shown here is derived from an EMBL/GenBank/DDBJ whole genome shotgun (WGS) entry which is preliminary data.</text>
</comment>
<dbReference type="RefSeq" id="WP_337321697.1">
    <property type="nucleotide sequence ID" value="NZ_JBBDGN010000017.1"/>
</dbReference>
<feature type="region of interest" description="Disordered" evidence="1">
    <location>
        <begin position="251"/>
        <end position="279"/>
    </location>
</feature>
<dbReference type="EMBL" id="JBBDGN010000017">
    <property type="protein sequence ID" value="MEJ1092786.1"/>
    <property type="molecule type" value="Genomic_DNA"/>
</dbReference>
<evidence type="ECO:0000313" key="3">
    <source>
        <dbReference type="Proteomes" id="UP001366085"/>
    </source>
</evidence>
<evidence type="ECO:0000256" key="1">
    <source>
        <dbReference type="SAM" id="MobiDB-lite"/>
    </source>
</evidence>
<protein>
    <submittedName>
        <fullName evidence="2">Uncharacterized protein</fullName>
    </submittedName>
</protein>
<organism evidence="2 3">
    <name type="scientific">Microbacterium istanbulense</name>
    <dbReference type="NCBI Taxonomy" id="3122049"/>
    <lineage>
        <taxon>Bacteria</taxon>
        <taxon>Bacillati</taxon>
        <taxon>Actinomycetota</taxon>
        <taxon>Actinomycetes</taxon>
        <taxon>Micrococcales</taxon>
        <taxon>Microbacteriaceae</taxon>
        <taxon>Microbacterium</taxon>
    </lineage>
</organism>
<sequence>MADTQPQLTSHQLLQVLEEEHRPGGAWIYHTDPDWPPSAAIVFPERILLRITTAAGDAGYVWGVEEWDGRDETYRPVPGGAGSAATPDEMIGIAATFIDEENIGEPLPLTTYPLAEELAERITAGYPHAHWRSYVNNAYGNVLEYPERQRLTFWDDANFMGSVDGYTWVMEVWSTRQQNWVEVEPFSDVLSITELRAVISTFHDENERDLADERAVLRGGGEPTARALARDAVHASHRATRLTEQLAARAEELDPDSAGPSGLRAGVSRTAPAARRLGL</sequence>
<proteinExistence type="predicted"/>
<keyword evidence="3" id="KW-1185">Reference proteome</keyword>
<reference evidence="2 3" key="1">
    <citation type="submission" date="2024-02" db="EMBL/GenBank/DDBJ databases">
        <authorList>
            <person name="Saticioglu I.B."/>
        </authorList>
    </citation>
    <scope>NUCLEOTIDE SEQUENCE [LARGE SCALE GENOMIC DNA]</scope>
    <source>
        <strain evidence="2 3">Mu-43</strain>
    </source>
</reference>
<accession>A0ABU8LQD7</accession>
<name>A0ABU8LQD7_9MICO</name>
<dbReference type="Proteomes" id="UP001366085">
    <property type="component" value="Unassembled WGS sequence"/>
</dbReference>
<gene>
    <name evidence="2" type="ORF">WDU93_13945</name>
</gene>
<evidence type="ECO:0000313" key="2">
    <source>
        <dbReference type="EMBL" id="MEJ1092786.1"/>
    </source>
</evidence>